<dbReference type="PANTHER" id="PTHR22777">
    <property type="entry name" value="HEMOLYSIN-RELATED"/>
    <property type="match status" value="1"/>
</dbReference>
<dbReference type="EMBL" id="CP009498">
    <property type="protein sequence ID" value="AKL97979.1"/>
    <property type="molecule type" value="Genomic_DNA"/>
</dbReference>
<dbReference type="InterPro" id="IPR016169">
    <property type="entry name" value="FAD-bd_PCMH_sub2"/>
</dbReference>
<dbReference type="KEGG" id="epo:Epro_0600"/>
<dbReference type="InterPro" id="IPR046342">
    <property type="entry name" value="CBS_dom_sf"/>
</dbReference>
<dbReference type="Pfam" id="PF03471">
    <property type="entry name" value="CorC_HlyC"/>
    <property type="match status" value="1"/>
</dbReference>
<accession>A0A0G3WKK1</accession>
<proteinExistence type="predicted"/>
<evidence type="ECO:0000313" key="13">
    <source>
        <dbReference type="Proteomes" id="UP000035337"/>
    </source>
</evidence>
<evidence type="ECO:0000313" key="12">
    <source>
        <dbReference type="EMBL" id="AKL97979.1"/>
    </source>
</evidence>
<evidence type="ECO:0000256" key="3">
    <source>
        <dbReference type="ARBA" id="ARBA00022737"/>
    </source>
</evidence>
<dbReference type="RefSeq" id="WP_052570489.1">
    <property type="nucleotide sequence ID" value="NZ_CP009498.1"/>
</dbReference>
<dbReference type="STRING" id="1408281.Epro_0600"/>
<dbReference type="CDD" id="cd04590">
    <property type="entry name" value="CBS_pair_CorC_HlyC_assoc"/>
    <property type="match status" value="1"/>
</dbReference>
<dbReference type="GO" id="GO:0005886">
    <property type="term" value="C:plasma membrane"/>
    <property type="evidence" value="ECO:0007669"/>
    <property type="project" value="TreeGrafter"/>
</dbReference>
<dbReference type="SMART" id="SM00116">
    <property type="entry name" value="CBS"/>
    <property type="match status" value="2"/>
</dbReference>
<dbReference type="PROSITE" id="PS51371">
    <property type="entry name" value="CBS"/>
    <property type="match status" value="2"/>
</dbReference>
<dbReference type="SUPFAM" id="SSF54631">
    <property type="entry name" value="CBS-domain pair"/>
    <property type="match status" value="1"/>
</dbReference>
<dbReference type="PROSITE" id="PS51846">
    <property type="entry name" value="CNNM"/>
    <property type="match status" value="1"/>
</dbReference>
<dbReference type="FunFam" id="3.10.580.10:FF:000002">
    <property type="entry name" value="Magnesium/cobalt efflux protein CorC"/>
    <property type="match status" value="1"/>
</dbReference>
<evidence type="ECO:0000256" key="4">
    <source>
        <dbReference type="ARBA" id="ARBA00022989"/>
    </source>
</evidence>
<organism evidence="12 13">
    <name type="scientific">Endomicrobium proavitum</name>
    <dbReference type="NCBI Taxonomy" id="1408281"/>
    <lineage>
        <taxon>Bacteria</taxon>
        <taxon>Pseudomonadati</taxon>
        <taxon>Elusimicrobiota</taxon>
        <taxon>Endomicrobiia</taxon>
        <taxon>Endomicrobiales</taxon>
        <taxon>Endomicrobiaceae</taxon>
        <taxon>Endomicrobium</taxon>
    </lineage>
</organism>
<feature type="transmembrane region" description="Helical" evidence="9">
    <location>
        <begin position="97"/>
        <end position="117"/>
    </location>
</feature>
<dbReference type="OrthoDB" id="9798188at2"/>
<evidence type="ECO:0000256" key="5">
    <source>
        <dbReference type="ARBA" id="ARBA00023122"/>
    </source>
</evidence>
<evidence type="ECO:0000256" key="7">
    <source>
        <dbReference type="PROSITE-ProRule" id="PRU00703"/>
    </source>
</evidence>
<evidence type="ECO:0000256" key="6">
    <source>
        <dbReference type="ARBA" id="ARBA00023136"/>
    </source>
</evidence>
<reference evidence="12 13" key="1">
    <citation type="submission" date="2014-09" db="EMBL/GenBank/DDBJ databases">
        <title>Complete genome sequence of Endomicrobium proavitum.</title>
        <authorList>
            <person name="Zheng H."/>
        </authorList>
    </citation>
    <scope>NUCLEOTIDE SEQUENCE [LARGE SCALE GENOMIC DNA]</scope>
    <source>
        <strain evidence="12 13">Rsa215</strain>
    </source>
</reference>
<dbReference type="InterPro" id="IPR044751">
    <property type="entry name" value="Ion_transp-like_CBS"/>
</dbReference>
<evidence type="ECO:0000256" key="1">
    <source>
        <dbReference type="ARBA" id="ARBA00004141"/>
    </source>
</evidence>
<dbReference type="Proteomes" id="UP000035337">
    <property type="component" value="Chromosome"/>
</dbReference>
<dbReference type="SUPFAM" id="SSF56176">
    <property type="entry name" value="FAD-binding/transporter-associated domain-like"/>
    <property type="match status" value="1"/>
</dbReference>
<keyword evidence="2 8" id="KW-0812">Transmembrane</keyword>
<evidence type="ECO:0000256" key="8">
    <source>
        <dbReference type="PROSITE-ProRule" id="PRU01193"/>
    </source>
</evidence>
<keyword evidence="5 7" id="KW-0129">CBS domain</keyword>
<dbReference type="SMART" id="SM01091">
    <property type="entry name" value="CorC_HlyC"/>
    <property type="match status" value="1"/>
</dbReference>
<gene>
    <name evidence="12" type="ORF">Epro_0600</name>
</gene>
<evidence type="ECO:0000256" key="9">
    <source>
        <dbReference type="SAM" id="Phobius"/>
    </source>
</evidence>
<feature type="domain" description="CBS" evidence="10">
    <location>
        <begin position="211"/>
        <end position="270"/>
    </location>
</feature>
<dbReference type="InterPro" id="IPR000644">
    <property type="entry name" value="CBS_dom"/>
</dbReference>
<evidence type="ECO:0000256" key="2">
    <source>
        <dbReference type="ARBA" id="ARBA00022692"/>
    </source>
</evidence>
<keyword evidence="4 8" id="KW-1133">Transmembrane helix</keyword>
<dbReference type="InterPro" id="IPR002550">
    <property type="entry name" value="CNNM"/>
</dbReference>
<dbReference type="GO" id="GO:0050660">
    <property type="term" value="F:flavin adenine dinucleotide binding"/>
    <property type="evidence" value="ECO:0007669"/>
    <property type="project" value="InterPro"/>
</dbReference>
<dbReference type="Gene3D" id="3.10.580.10">
    <property type="entry name" value="CBS-domain"/>
    <property type="match status" value="1"/>
</dbReference>
<dbReference type="InterPro" id="IPR036318">
    <property type="entry name" value="FAD-bd_PCMH-like_sf"/>
</dbReference>
<dbReference type="InterPro" id="IPR005170">
    <property type="entry name" value="Transptr-assoc_dom"/>
</dbReference>
<dbReference type="Gene3D" id="3.30.465.10">
    <property type="match status" value="1"/>
</dbReference>
<feature type="transmembrane region" description="Helical" evidence="9">
    <location>
        <begin position="61"/>
        <end position="85"/>
    </location>
</feature>
<comment type="subcellular location">
    <subcellularLocation>
        <location evidence="1">Membrane</location>
        <topology evidence="1">Multi-pass membrane protein</topology>
    </subcellularLocation>
</comment>
<name>A0A0G3WKK1_9BACT</name>
<keyword evidence="13" id="KW-1185">Reference proteome</keyword>
<keyword evidence="6 8" id="KW-0472">Membrane</keyword>
<protein>
    <submittedName>
        <fullName evidence="12">Magnesium/cobalt efflux protein</fullName>
    </submittedName>
</protein>
<dbReference type="AlphaFoldDB" id="A0A0G3WKK1"/>
<dbReference type="PANTHER" id="PTHR22777:SF17">
    <property type="entry name" value="UPF0053 PROTEIN SLL0260"/>
    <property type="match status" value="1"/>
</dbReference>
<keyword evidence="3" id="KW-0677">Repeat</keyword>
<feature type="domain" description="CNNM transmembrane" evidence="11">
    <location>
        <begin position="1"/>
        <end position="192"/>
    </location>
</feature>
<dbReference type="Pfam" id="PF01595">
    <property type="entry name" value="CNNM"/>
    <property type="match status" value="1"/>
</dbReference>
<dbReference type="Pfam" id="PF00571">
    <property type="entry name" value="CBS"/>
    <property type="match status" value="2"/>
</dbReference>
<evidence type="ECO:0000259" key="11">
    <source>
        <dbReference type="PROSITE" id="PS51846"/>
    </source>
</evidence>
<evidence type="ECO:0000259" key="10">
    <source>
        <dbReference type="PROSITE" id="PS51371"/>
    </source>
</evidence>
<feature type="domain" description="CBS" evidence="10">
    <location>
        <begin position="275"/>
        <end position="332"/>
    </location>
</feature>
<sequence>MSIIIILKIILFVLLLITLGVFNGSETAITSLSGAHLKRLKISRPKSASFIAFWETNTYEVMTAVIIGINLIVVGMGVVCASLAPEISRTYKISLRAVNVALPAVSIILALVLGNIFPKTYARYNAEKVSAATLPLIVRFAKVFAVVVRFLSGISNEIMKFLPKRKESRSVKADEIDFLLSNENTSPLEKDARKLVSNIMDFAERRVSQVMIPRQGIFAVDIAEKKEDLINKIVENKYSRIPIHRENLNNILGIIYSKDLAVALRNSEVIVFEDLIRPVYYVPESAQVSEVLKEFKTGHQHIAVVVDEFGSTVGIVSIEDLLEEIVGEVFDEYDSDIYEKNIMPYGDNAYLVQAQESVLNINKEIDINIPEEESYSTLGGWLLEVFGKIPKRGEKTAWNNYEIEIQDADNKKINVVVIRKSGVKN</sequence>